<dbReference type="InterPro" id="IPR013249">
    <property type="entry name" value="RNA_pol_sigma70_r4_t2"/>
</dbReference>
<name>A0A6S6ZP06_9BURK</name>
<dbReference type="InterPro" id="IPR014284">
    <property type="entry name" value="RNA_pol_sigma-70_dom"/>
</dbReference>
<comment type="similarity">
    <text evidence="1">Belongs to the sigma-70 factor family. ECF subfamily.</text>
</comment>
<protein>
    <submittedName>
        <fullName evidence="7">Putative RNA polymerase sigma factor FecI</fullName>
    </submittedName>
</protein>
<reference evidence="7 8" key="1">
    <citation type="submission" date="2020-04" db="EMBL/GenBank/DDBJ databases">
        <authorList>
            <person name="De Canck E."/>
        </authorList>
    </citation>
    <scope>NUCLEOTIDE SEQUENCE [LARGE SCALE GENOMIC DNA]</scope>
    <source>
        <strain evidence="7 8">LMG 26690</strain>
    </source>
</reference>
<dbReference type="GO" id="GO:0016987">
    <property type="term" value="F:sigma factor activity"/>
    <property type="evidence" value="ECO:0007669"/>
    <property type="project" value="UniProtKB-KW"/>
</dbReference>
<dbReference type="PANTHER" id="PTHR43133">
    <property type="entry name" value="RNA POLYMERASE ECF-TYPE SIGMA FACTO"/>
    <property type="match status" value="1"/>
</dbReference>
<dbReference type="Pfam" id="PF04542">
    <property type="entry name" value="Sigma70_r2"/>
    <property type="match status" value="1"/>
</dbReference>
<evidence type="ECO:0000259" key="5">
    <source>
        <dbReference type="Pfam" id="PF04542"/>
    </source>
</evidence>
<feature type="domain" description="RNA polymerase sigma-70 region 2" evidence="5">
    <location>
        <begin position="22"/>
        <end position="88"/>
    </location>
</feature>
<dbReference type="Gene3D" id="1.10.10.10">
    <property type="entry name" value="Winged helix-like DNA-binding domain superfamily/Winged helix DNA-binding domain"/>
    <property type="match status" value="1"/>
</dbReference>
<dbReference type="GO" id="GO:0003677">
    <property type="term" value="F:DNA binding"/>
    <property type="evidence" value="ECO:0007669"/>
    <property type="project" value="InterPro"/>
</dbReference>
<dbReference type="SUPFAM" id="SSF88659">
    <property type="entry name" value="Sigma3 and sigma4 domains of RNA polymerase sigma factors"/>
    <property type="match status" value="1"/>
</dbReference>
<sequence length="198" mass="21884">MMARGPSTAVASDAPSSQIEFLYTHHHGWLHGWLRRRLGNSCDAADLAHDAFVRLIQKPRRFDSAPEARAYLRAMANGMCVDLWRRRQIEQMWLEELAARPEAVAPSAEHQVIVIQALLEIDGMLRSMPVKAANAFVMAVACEMSDKEVAQELGVSTRMVRKYVAQAMLHCLMLEARSVAIEPPIHVNSAAPVGTGSA</sequence>
<gene>
    <name evidence="7" type="primary">fecI_6</name>
    <name evidence="7" type="ORF">LMG26690_01855</name>
</gene>
<dbReference type="InterPro" id="IPR036388">
    <property type="entry name" value="WH-like_DNA-bd_sf"/>
</dbReference>
<evidence type="ECO:0000256" key="1">
    <source>
        <dbReference type="ARBA" id="ARBA00010641"/>
    </source>
</evidence>
<proteinExistence type="inferred from homology"/>
<evidence type="ECO:0000259" key="6">
    <source>
        <dbReference type="Pfam" id="PF08281"/>
    </source>
</evidence>
<keyword evidence="4" id="KW-0804">Transcription</keyword>
<dbReference type="PANTHER" id="PTHR43133:SF63">
    <property type="entry name" value="RNA POLYMERASE SIGMA FACTOR FECI-RELATED"/>
    <property type="match status" value="1"/>
</dbReference>
<dbReference type="InterPro" id="IPR039425">
    <property type="entry name" value="RNA_pol_sigma-70-like"/>
</dbReference>
<dbReference type="SUPFAM" id="SSF88946">
    <property type="entry name" value="Sigma2 domain of RNA polymerase sigma factors"/>
    <property type="match status" value="1"/>
</dbReference>
<dbReference type="Pfam" id="PF08281">
    <property type="entry name" value="Sigma70_r4_2"/>
    <property type="match status" value="1"/>
</dbReference>
<dbReference type="InterPro" id="IPR013325">
    <property type="entry name" value="RNA_pol_sigma_r2"/>
</dbReference>
<dbReference type="EMBL" id="CADIJM010000003">
    <property type="protein sequence ID" value="CAB3686249.1"/>
    <property type="molecule type" value="Genomic_DNA"/>
</dbReference>
<dbReference type="InterPro" id="IPR007627">
    <property type="entry name" value="RNA_pol_sigma70_r2"/>
</dbReference>
<keyword evidence="8" id="KW-1185">Reference proteome</keyword>
<evidence type="ECO:0000256" key="4">
    <source>
        <dbReference type="ARBA" id="ARBA00023163"/>
    </source>
</evidence>
<evidence type="ECO:0000256" key="3">
    <source>
        <dbReference type="ARBA" id="ARBA00023082"/>
    </source>
</evidence>
<keyword evidence="2" id="KW-0805">Transcription regulation</keyword>
<dbReference type="InterPro" id="IPR013324">
    <property type="entry name" value="RNA_pol_sigma_r3/r4-like"/>
</dbReference>
<dbReference type="NCBIfam" id="TIGR02937">
    <property type="entry name" value="sigma70-ECF"/>
    <property type="match status" value="1"/>
</dbReference>
<accession>A0A6S6ZP06</accession>
<evidence type="ECO:0000313" key="7">
    <source>
        <dbReference type="EMBL" id="CAB3686249.1"/>
    </source>
</evidence>
<organism evidence="7 8">
    <name type="scientific">Achromobacter animicus</name>
    <dbReference type="NCBI Taxonomy" id="1389935"/>
    <lineage>
        <taxon>Bacteria</taxon>
        <taxon>Pseudomonadati</taxon>
        <taxon>Pseudomonadota</taxon>
        <taxon>Betaproteobacteria</taxon>
        <taxon>Burkholderiales</taxon>
        <taxon>Alcaligenaceae</taxon>
        <taxon>Achromobacter</taxon>
    </lineage>
</organism>
<dbReference type="Proteomes" id="UP000494214">
    <property type="component" value="Unassembled WGS sequence"/>
</dbReference>
<evidence type="ECO:0000256" key="2">
    <source>
        <dbReference type="ARBA" id="ARBA00023015"/>
    </source>
</evidence>
<keyword evidence="3" id="KW-0731">Sigma factor</keyword>
<dbReference type="GO" id="GO:0006352">
    <property type="term" value="P:DNA-templated transcription initiation"/>
    <property type="evidence" value="ECO:0007669"/>
    <property type="project" value="InterPro"/>
</dbReference>
<dbReference type="Gene3D" id="1.10.1740.10">
    <property type="match status" value="1"/>
</dbReference>
<feature type="domain" description="RNA polymerase sigma factor 70 region 4 type 2" evidence="6">
    <location>
        <begin position="119"/>
        <end position="171"/>
    </location>
</feature>
<dbReference type="AlphaFoldDB" id="A0A6S6ZP06"/>
<evidence type="ECO:0000313" key="8">
    <source>
        <dbReference type="Proteomes" id="UP000494214"/>
    </source>
</evidence>